<dbReference type="GO" id="GO:0005737">
    <property type="term" value="C:cytoplasm"/>
    <property type="evidence" value="ECO:0007669"/>
    <property type="project" value="UniProtKB-SubCell"/>
</dbReference>
<evidence type="ECO:0000256" key="7">
    <source>
        <dbReference type="ARBA" id="ARBA00022932"/>
    </source>
</evidence>
<dbReference type="InterPro" id="IPR004365">
    <property type="entry name" value="NA-bd_OB_tRNA"/>
</dbReference>
<dbReference type="Pfam" id="PF01336">
    <property type="entry name" value="tRNA_anti-codon"/>
    <property type="match status" value="1"/>
</dbReference>
<protein>
    <recommendedName>
        <fullName evidence="3">DNA polymerase III subunit alpha</fullName>
        <ecNumber evidence="2">2.7.7.7</ecNumber>
    </recommendedName>
</protein>
<keyword evidence="6" id="KW-0235">DNA replication</keyword>
<name>A0A1F8GBC6_9BACT</name>
<dbReference type="InterPro" id="IPR003141">
    <property type="entry name" value="Pol/His_phosphatase_N"/>
</dbReference>
<dbReference type="Pfam" id="PF02811">
    <property type="entry name" value="PHP"/>
    <property type="match status" value="1"/>
</dbReference>
<dbReference type="CDD" id="cd04485">
    <property type="entry name" value="DnaE_OBF"/>
    <property type="match status" value="1"/>
</dbReference>
<comment type="catalytic activity">
    <reaction evidence="8">
        <text>DNA(n) + a 2'-deoxyribonucleoside 5'-triphosphate = DNA(n+1) + diphosphate</text>
        <dbReference type="Rhea" id="RHEA:22508"/>
        <dbReference type="Rhea" id="RHEA-COMP:17339"/>
        <dbReference type="Rhea" id="RHEA-COMP:17340"/>
        <dbReference type="ChEBI" id="CHEBI:33019"/>
        <dbReference type="ChEBI" id="CHEBI:61560"/>
        <dbReference type="ChEBI" id="CHEBI:173112"/>
        <dbReference type="EC" id="2.7.7.7"/>
    </reaction>
</comment>
<organism evidence="10 11">
    <name type="scientific">Candidatus Yanofskybacteria bacterium RIFCSPLOWO2_01_FULL_42_49</name>
    <dbReference type="NCBI Taxonomy" id="1802694"/>
    <lineage>
        <taxon>Bacteria</taxon>
        <taxon>Candidatus Yanofskyibacteriota</taxon>
    </lineage>
</organism>
<reference evidence="10 11" key="1">
    <citation type="journal article" date="2016" name="Nat. Commun.">
        <title>Thousands of microbial genomes shed light on interconnected biogeochemical processes in an aquifer system.</title>
        <authorList>
            <person name="Anantharaman K."/>
            <person name="Brown C.T."/>
            <person name="Hug L.A."/>
            <person name="Sharon I."/>
            <person name="Castelle C.J."/>
            <person name="Probst A.J."/>
            <person name="Thomas B.C."/>
            <person name="Singh A."/>
            <person name="Wilkins M.J."/>
            <person name="Karaoz U."/>
            <person name="Brodie E.L."/>
            <person name="Williams K.H."/>
            <person name="Hubbard S.S."/>
            <person name="Banfield J.F."/>
        </authorList>
    </citation>
    <scope>NUCLEOTIDE SEQUENCE [LARGE SCALE GENOMIC DNA]</scope>
</reference>
<feature type="domain" description="Polymerase/histidinol phosphatase N-terminal" evidence="9">
    <location>
        <begin position="8"/>
        <end position="75"/>
    </location>
</feature>
<dbReference type="Gene3D" id="3.20.20.140">
    <property type="entry name" value="Metal-dependent hydrolases"/>
    <property type="match status" value="1"/>
</dbReference>
<evidence type="ECO:0000256" key="2">
    <source>
        <dbReference type="ARBA" id="ARBA00012417"/>
    </source>
</evidence>
<evidence type="ECO:0000256" key="1">
    <source>
        <dbReference type="ARBA" id="ARBA00004496"/>
    </source>
</evidence>
<dbReference type="InterPro" id="IPR029460">
    <property type="entry name" value="DNAPol_HHH"/>
</dbReference>
<accession>A0A1F8GBC6</accession>
<dbReference type="Pfam" id="PF14579">
    <property type="entry name" value="HHH_6"/>
    <property type="match status" value="1"/>
</dbReference>
<dbReference type="EC" id="2.7.7.7" evidence="2"/>
<dbReference type="GO" id="GO:0006260">
    <property type="term" value="P:DNA replication"/>
    <property type="evidence" value="ECO:0007669"/>
    <property type="project" value="UniProtKB-KW"/>
</dbReference>
<dbReference type="GO" id="GO:0008408">
    <property type="term" value="F:3'-5' exonuclease activity"/>
    <property type="evidence" value="ECO:0007669"/>
    <property type="project" value="InterPro"/>
</dbReference>
<evidence type="ECO:0000256" key="5">
    <source>
        <dbReference type="ARBA" id="ARBA00022695"/>
    </source>
</evidence>
<dbReference type="InterPro" id="IPR011708">
    <property type="entry name" value="DNA_pol3_alpha_NTPase_dom"/>
</dbReference>
<dbReference type="InterPro" id="IPR040982">
    <property type="entry name" value="DNA_pol3_finger"/>
</dbReference>
<dbReference type="STRING" id="1802694.A2918_02125"/>
<dbReference type="InterPro" id="IPR016195">
    <property type="entry name" value="Pol/histidinol_Pase-like"/>
</dbReference>
<dbReference type="CDD" id="cd12113">
    <property type="entry name" value="PHP_PolIIIA_DnaE3"/>
    <property type="match status" value="1"/>
</dbReference>
<dbReference type="NCBIfam" id="TIGR00594">
    <property type="entry name" value="polc"/>
    <property type="match status" value="1"/>
</dbReference>
<dbReference type="Pfam" id="PF07733">
    <property type="entry name" value="DNA_pol3_alpha"/>
    <property type="match status" value="1"/>
</dbReference>
<evidence type="ECO:0000313" key="10">
    <source>
        <dbReference type="EMBL" id="OGN22591.1"/>
    </source>
</evidence>
<dbReference type="Gene3D" id="1.10.150.870">
    <property type="match status" value="1"/>
</dbReference>
<comment type="subcellular location">
    <subcellularLocation>
        <location evidence="1">Cytoplasm</location>
    </subcellularLocation>
</comment>
<dbReference type="GO" id="GO:0003676">
    <property type="term" value="F:nucleic acid binding"/>
    <property type="evidence" value="ECO:0007669"/>
    <property type="project" value="InterPro"/>
</dbReference>
<dbReference type="InterPro" id="IPR041931">
    <property type="entry name" value="DNA_pol3_alpha_thumb_dom"/>
</dbReference>
<dbReference type="Proteomes" id="UP000178227">
    <property type="component" value="Unassembled WGS sequence"/>
</dbReference>
<evidence type="ECO:0000256" key="6">
    <source>
        <dbReference type="ARBA" id="ARBA00022705"/>
    </source>
</evidence>
<dbReference type="InterPro" id="IPR004013">
    <property type="entry name" value="PHP_dom"/>
</dbReference>
<dbReference type="PANTHER" id="PTHR32294:SF0">
    <property type="entry name" value="DNA POLYMERASE III SUBUNIT ALPHA"/>
    <property type="match status" value="1"/>
</dbReference>
<dbReference type="AlphaFoldDB" id="A0A1F8GBC6"/>
<dbReference type="GO" id="GO:0003887">
    <property type="term" value="F:DNA-directed DNA polymerase activity"/>
    <property type="evidence" value="ECO:0007669"/>
    <property type="project" value="UniProtKB-KW"/>
</dbReference>
<evidence type="ECO:0000313" key="11">
    <source>
        <dbReference type="Proteomes" id="UP000178227"/>
    </source>
</evidence>
<evidence type="ECO:0000256" key="4">
    <source>
        <dbReference type="ARBA" id="ARBA00022679"/>
    </source>
</evidence>
<evidence type="ECO:0000256" key="8">
    <source>
        <dbReference type="ARBA" id="ARBA00049244"/>
    </source>
</evidence>
<dbReference type="Gene3D" id="1.10.10.1600">
    <property type="entry name" value="Bacterial DNA polymerase III alpha subunit, thumb domain"/>
    <property type="match status" value="1"/>
</dbReference>
<dbReference type="SMART" id="SM00481">
    <property type="entry name" value="POLIIIAc"/>
    <property type="match status" value="1"/>
</dbReference>
<evidence type="ECO:0000259" key="9">
    <source>
        <dbReference type="SMART" id="SM00481"/>
    </source>
</evidence>
<dbReference type="SUPFAM" id="SSF89550">
    <property type="entry name" value="PHP domain-like"/>
    <property type="match status" value="1"/>
</dbReference>
<proteinExistence type="predicted"/>
<dbReference type="Pfam" id="PF17657">
    <property type="entry name" value="DNA_pol3_finger"/>
    <property type="match status" value="1"/>
</dbReference>
<gene>
    <name evidence="10" type="ORF">A2918_02125</name>
</gene>
<dbReference type="EMBL" id="MGKI01000011">
    <property type="protein sequence ID" value="OGN22591.1"/>
    <property type="molecule type" value="Genomic_DNA"/>
</dbReference>
<sequence length="1076" mass="120660">MSVGVKFIHLHTHSHYSLLDGLSKVSGMVKLAKKHGMTAIGLTDHGAMYGAIDFYTACVKNGIKPIIGIEVYVANRSRLQKESHVDNKRYHLTLLAKNNTGYQNLIKLTTSAHLEGYYYKPRVDKDLLRSHAEGLIALSGCPAGELGRAIQSGNKDKAEAVIREYQEIFGLENYYLEIMHHPDVEFFQEWREALIEFSRKLNIPLVATQDSHYLHPDDAFAHKTLVAISTNTDIGDTAIFSGNGQYHFISTEEALEWFKDIPEAVENTEKVAERCNVNLTLGKFIFPDFVLEPGKTADQMLNELTFKGAQERGLDNSPEAEERRRYELEIIKNKNYSPYFLVVADLLRFARESKIYTTVRGSVAGSLVAYLAGITNVNPLEFQLPFERFLNPFRPSAPDIDMDFADNRRGEVIEYAKQKYGADKVAQIGTFGTMLARGAVRDVARALGKPYDVGDRIAKLIPMGSQGFPMTIDRAMKLEPGLNNLYKQDLEARQILDVAKKLEGTVRHVSVHAAGVVIAPRPLTEYVPIQFDPKEDGNLITQYDMYTVGEDGVGLTKLDFLGIRNLAILGNAVHLVKKHRDIDIDIEKIPFDDKKTFEMLARGETEGLFQLNGSGMTKYLVELKPTSIHDINLMVALYRPGPINNIAEYIARKQGRSPIRYFHPKAKQWLEKSYGVLVYQDDLLFTALELAGYNWESVDKFRKAVGKKIPAEMAKQHEIFVQGCQTHSGMTQVQAEQIWNLFEPFQGYGFNKAHAACYGRVAYQTAYMKANFPAEYMCAVLTAEAGDTEKIAGVISECQRMGIPVLPPDINSSFKDFTVIKNRPLAISYQPLADKIRFGLLTIKNLGEGVADAVIAEREASGPYKDTEDFVIRIRNKDLNKKSFESLVKCGAFDTFGERSTLLFNMENLLTYARDRQKNNNLGQTSLFGGSLEVALPPLRLVETTPASNSEKLMWEKELLGLFVSSHPLNEYQTALKFERVLPIKNVSSATAGQIKIGGMITKTQRITTKTGRPMIFSWLEDLTSKIEVVVFPNVFEKNPDIWKENSIVVATGKINDRDGTLKLLCDEVKAIAATV</sequence>
<dbReference type="PANTHER" id="PTHR32294">
    <property type="entry name" value="DNA POLYMERASE III SUBUNIT ALPHA"/>
    <property type="match status" value="1"/>
</dbReference>
<dbReference type="NCBIfam" id="NF004226">
    <property type="entry name" value="PRK05673.1"/>
    <property type="match status" value="1"/>
</dbReference>
<keyword evidence="7" id="KW-0239">DNA-directed DNA polymerase</keyword>
<keyword evidence="5" id="KW-0548">Nucleotidyltransferase</keyword>
<evidence type="ECO:0000256" key="3">
    <source>
        <dbReference type="ARBA" id="ARBA00019114"/>
    </source>
</evidence>
<comment type="caution">
    <text evidence="10">The sequence shown here is derived from an EMBL/GenBank/DDBJ whole genome shotgun (WGS) entry which is preliminary data.</text>
</comment>
<keyword evidence="4" id="KW-0808">Transferase</keyword>
<dbReference type="InterPro" id="IPR004805">
    <property type="entry name" value="DnaE2/DnaE/PolC"/>
</dbReference>